<evidence type="ECO:0000256" key="5">
    <source>
        <dbReference type="SAM" id="Phobius"/>
    </source>
</evidence>
<dbReference type="GO" id="GO:0016020">
    <property type="term" value="C:membrane"/>
    <property type="evidence" value="ECO:0007669"/>
    <property type="project" value="UniProtKB-SubCell"/>
</dbReference>
<evidence type="ECO:0000256" key="4">
    <source>
        <dbReference type="ARBA" id="ARBA00023136"/>
    </source>
</evidence>
<evidence type="ECO:0000256" key="2">
    <source>
        <dbReference type="ARBA" id="ARBA00022692"/>
    </source>
</evidence>
<feature type="transmembrane region" description="Helical" evidence="5">
    <location>
        <begin position="138"/>
        <end position="157"/>
    </location>
</feature>
<comment type="subcellular location">
    <subcellularLocation>
        <location evidence="1">Membrane</location>
        <topology evidence="1">Multi-pass membrane protein</topology>
    </subcellularLocation>
</comment>
<feature type="transmembrane region" description="Helical" evidence="5">
    <location>
        <begin position="363"/>
        <end position="381"/>
    </location>
</feature>
<feature type="transmembrane region" description="Helical" evidence="5">
    <location>
        <begin position="212"/>
        <end position="230"/>
    </location>
</feature>
<evidence type="ECO:0000256" key="3">
    <source>
        <dbReference type="ARBA" id="ARBA00022989"/>
    </source>
</evidence>
<dbReference type="InterPro" id="IPR007016">
    <property type="entry name" value="O-antigen_ligase-rel_domated"/>
</dbReference>
<comment type="caution">
    <text evidence="7">The sequence shown here is derived from an EMBL/GenBank/DDBJ whole genome shotgun (WGS) entry which is preliminary data.</text>
</comment>
<dbReference type="AlphaFoldDB" id="A0A9X2CZE7"/>
<feature type="transmembrane region" description="Helical" evidence="5">
    <location>
        <begin position="188"/>
        <end position="205"/>
    </location>
</feature>
<dbReference type="EMBL" id="JAJKBJ010000004">
    <property type="protein sequence ID" value="MCL9683551.1"/>
    <property type="molecule type" value="Genomic_DNA"/>
</dbReference>
<dbReference type="InterPro" id="IPR051533">
    <property type="entry name" value="WaaL-like"/>
</dbReference>
<keyword evidence="4 5" id="KW-0472">Membrane</keyword>
<evidence type="ECO:0000313" key="7">
    <source>
        <dbReference type="EMBL" id="MCL9683551.1"/>
    </source>
</evidence>
<dbReference type="GO" id="GO:0016874">
    <property type="term" value="F:ligase activity"/>
    <property type="evidence" value="ECO:0007669"/>
    <property type="project" value="UniProtKB-KW"/>
</dbReference>
<dbReference type="RefSeq" id="WP_250421056.1">
    <property type="nucleotide sequence ID" value="NZ_JAJKBJ010000004.1"/>
</dbReference>
<feature type="transmembrane region" description="Helical" evidence="5">
    <location>
        <begin position="387"/>
        <end position="403"/>
    </location>
</feature>
<feature type="transmembrane region" description="Helical" evidence="5">
    <location>
        <begin position="70"/>
        <end position="87"/>
    </location>
</feature>
<keyword evidence="7" id="KW-0436">Ligase</keyword>
<protein>
    <submittedName>
        <fullName evidence="7">O-antigen ligase family protein</fullName>
    </submittedName>
</protein>
<evidence type="ECO:0000259" key="6">
    <source>
        <dbReference type="Pfam" id="PF04932"/>
    </source>
</evidence>
<proteinExistence type="predicted"/>
<reference evidence="7" key="1">
    <citation type="submission" date="2021-11" db="EMBL/GenBank/DDBJ databases">
        <title>Legionella maioricencis sp. nov., a new species isolated from hot water samples in Mallorca.</title>
        <authorList>
            <person name="Crespi S."/>
            <person name="Drasar V."/>
            <person name="Salva-Serra F."/>
            <person name="Jaen-Luchoro D."/>
            <person name="Pineiro-Iglesias B."/>
            <person name="Aliaga F."/>
            <person name="Fernandez-Juarez V."/>
            <person name="Coll G."/>
            <person name="Moore E.R.B."/>
            <person name="Bennasar-Figueras A."/>
        </authorList>
    </citation>
    <scope>NUCLEOTIDE SEQUENCE</scope>
    <source>
        <strain evidence="7">HCPI-6</strain>
    </source>
</reference>
<accession>A0A9X2CZE7</accession>
<evidence type="ECO:0000256" key="1">
    <source>
        <dbReference type="ARBA" id="ARBA00004141"/>
    </source>
</evidence>
<dbReference type="PANTHER" id="PTHR37422:SF13">
    <property type="entry name" value="LIPOPOLYSACCHARIDE BIOSYNTHESIS PROTEIN PA4999-RELATED"/>
    <property type="match status" value="1"/>
</dbReference>
<dbReference type="Proteomes" id="UP001139721">
    <property type="component" value="Unassembled WGS sequence"/>
</dbReference>
<dbReference type="Pfam" id="PF04932">
    <property type="entry name" value="Wzy_C"/>
    <property type="match status" value="1"/>
</dbReference>
<keyword evidence="3 5" id="KW-1133">Transmembrane helix</keyword>
<dbReference type="PANTHER" id="PTHR37422">
    <property type="entry name" value="TEICHURONIC ACID BIOSYNTHESIS PROTEIN TUAE"/>
    <property type="match status" value="1"/>
</dbReference>
<name>A0A9X2CZE7_9GAMM</name>
<feature type="domain" description="O-antigen ligase-related" evidence="6">
    <location>
        <begin position="171"/>
        <end position="336"/>
    </location>
</feature>
<feature type="transmembrane region" description="Helical" evidence="5">
    <location>
        <begin position="164"/>
        <end position="182"/>
    </location>
</feature>
<gene>
    <name evidence="7" type="ORF">LOX96_05565</name>
</gene>
<keyword evidence="2 5" id="KW-0812">Transmembrane</keyword>
<evidence type="ECO:0000313" key="8">
    <source>
        <dbReference type="Proteomes" id="UP001139721"/>
    </source>
</evidence>
<feature type="transmembrane region" description="Helical" evidence="5">
    <location>
        <begin position="21"/>
        <end position="44"/>
    </location>
</feature>
<keyword evidence="8" id="KW-1185">Reference proteome</keyword>
<feature type="transmembrane region" description="Helical" evidence="5">
    <location>
        <begin position="99"/>
        <end position="118"/>
    </location>
</feature>
<organism evidence="7 8">
    <name type="scientific">Legionella maioricensis</name>
    <dbReference type="NCBI Taxonomy" id="2896528"/>
    <lineage>
        <taxon>Bacteria</taxon>
        <taxon>Pseudomonadati</taxon>
        <taxon>Pseudomonadota</taxon>
        <taxon>Gammaproteobacteria</taxon>
        <taxon>Legionellales</taxon>
        <taxon>Legionellaceae</taxon>
        <taxon>Legionella</taxon>
    </lineage>
</organism>
<feature type="transmembrane region" description="Helical" evidence="5">
    <location>
        <begin position="329"/>
        <end position="351"/>
    </location>
</feature>
<sequence>MFLILCGMKYLSKGKETLDQHYDAGIDIGLVIFFPLILLVFAVLDTGKNLYDNDITETSLHLRYLNPDLYVLRNALLYVPMVVYFALRGLKSSEIRKIALLTVLIAPFSIFAFIYFFHLGTLTTFGAMVKLKGTGFQYNTYIPYLTFAALSAVYLCNAPTSNKLEKYIALAVLVFLIIYTYLSTSRQSILFILLSGFVFFVKNDALTLKKKLILLPVFLLCIWTIFKLITTDFSWESLTSFSAAHSISAKVDGSDYTDNSNIERFNQIDGANQIDYAFDKYRTLRTPRWEIMKHGLSLLQPQEYLTGAGLSSVINSGPHNDYIRWLQRIGILGMLFGFYPFVRALFSIAGLRNSLQNKKNKMIPLYLTLAILFTLYHSFFGYPREDAYQAVYCFLGLSMWLGVRKEYGLVSVMKPERKKLLSRLIYAR</sequence>